<dbReference type="EMBL" id="JAAQHG020000009">
    <property type="protein sequence ID" value="KAL1587616.1"/>
    <property type="molecule type" value="Genomic_DNA"/>
</dbReference>
<dbReference type="GeneID" id="96004967"/>
<sequence>MGPKRYAPRRCRGCRHSHARHEYYIDCRPGPGVSDISSDTLFPYYTCPPKLVKMKITAALAAGIIGATTVAAASMEEMMEIKAKSWERAEARGVFDGNKKYKKGPTASKCKNGFAGEYPCNNVDLLDFISHEDLGATQMRGNDVWGWTSKDGREYGIVGHTDGVAFVEIKKNGKLSYLGRLDTYTGIVSWRDMKVIKDHVYIGSEATGHGLQIFDLKNLLDVDPKHPVVFENERDLTAHFDGFGASHNLVAHPEVDMIYAVGGRDGANSRNTACAGGLFMVDVSDPSNPTSPGCIGLDGYVHDAECVIYRGPTQKYFGREICFGYNEDTLTIYDTTDKSNPSVISSTPYIGNEYSHQGWIVDEAMTFLLLDDELDELNQAGPPAGEIGGLVNHTTTYIFDISNLEAPVNTGYYQSPEQSIDHNQYTLEGLSYQSNYASGLRIIDVSGLPKDPAGNNIEEVGFFDVHPEDDGAIEFLGTWSNYPYFKSGNILVNSIERGIFTLKYTGRKAKYPGGRKSEWMQEGVKPSKPGKGPKQN</sequence>
<dbReference type="InterPro" id="IPR027589">
    <property type="entry name" value="Choice_anch_B"/>
</dbReference>
<feature type="transmembrane region" description="Helical" evidence="2">
    <location>
        <begin position="56"/>
        <end position="75"/>
    </location>
</feature>
<reference evidence="3 4" key="1">
    <citation type="journal article" date="2020" name="Microbiol. Resour. Announc.">
        <title>Draft Genome Sequence of a Cladosporium Species Isolated from the Mesophotic Ascidian Didemnum maculosum.</title>
        <authorList>
            <person name="Gioti A."/>
            <person name="Siaperas R."/>
            <person name="Nikolaivits E."/>
            <person name="Le Goff G."/>
            <person name="Ouazzani J."/>
            <person name="Kotoulas G."/>
            <person name="Topakas E."/>
        </authorList>
    </citation>
    <scope>NUCLEOTIDE SEQUENCE [LARGE SCALE GENOMIC DNA]</scope>
    <source>
        <strain evidence="3 4">TM138-S3</strain>
    </source>
</reference>
<evidence type="ECO:0008006" key="5">
    <source>
        <dbReference type="Google" id="ProtNLM"/>
    </source>
</evidence>
<evidence type="ECO:0000313" key="4">
    <source>
        <dbReference type="Proteomes" id="UP000803884"/>
    </source>
</evidence>
<dbReference type="Proteomes" id="UP000803884">
    <property type="component" value="Unassembled WGS sequence"/>
</dbReference>
<protein>
    <recommendedName>
        <fullName evidence="5">Choice-of-anchor B family protein</fullName>
    </recommendedName>
</protein>
<organism evidence="3 4">
    <name type="scientific">Cladosporium halotolerans</name>
    <dbReference type="NCBI Taxonomy" id="1052096"/>
    <lineage>
        <taxon>Eukaryota</taxon>
        <taxon>Fungi</taxon>
        <taxon>Dikarya</taxon>
        <taxon>Ascomycota</taxon>
        <taxon>Pezizomycotina</taxon>
        <taxon>Dothideomycetes</taxon>
        <taxon>Dothideomycetidae</taxon>
        <taxon>Cladosporiales</taxon>
        <taxon>Cladosporiaceae</taxon>
        <taxon>Cladosporium</taxon>
    </lineage>
</organism>
<accession>A0AB34KVP5</accession>
<evidence type="ECO:0000313" key="3">
    <source>
        <dbReference type="EMBL" id="KAL1587616.1"/>
    </source>
</evidence>
<dbReference type="AlphaFoldDB" id="A0AB34KVP5"/>
<feature type="compositionally biased region" description="Low complexity" evidence="1">
    <location>
        <begin position="523"/>
        <end position="536"/>
    </location>
</feature>
<comment type="caution">
    <text evidence="3">The sequence shown here is derived from an EMBL/GenBank/DDBJ whole genome shotgun (WGS) entry which is preliminary data.</text>
</comment>
<feature type="region of interest" description="Disordered" evidence="1">
    <location>
        <begin position="511"/>
        <end position="536"/>
    </location>
</feature>
<dbReference type="GO" id="GO:0005576">
    <property type="term" value="C:extracellular region"/>
    <property type="evidence" value="ECO:0007669"/>
    <property type="project" value="TreeGrafter"/>
</dbReference>
<proteinExistence type="predicted"/>
<dbReference type="RefSeq" id="XP_069230721.1">
    <property type="nucleotide sequence ID" value="XM_069372129.1"/>
</dbReference>
<dbReference type="NCBIfam" id="TIGR04312">
    <property type="entry name" value="choice_anch_B"/>
    <property type="match status" value="1"/>
</dbReference>
<dbReference type="PANTHER" id="PTHR38787">
    <property type="entry name" value="REGULATORY P DOMAIN-CONTAINING PROTEIN"/>
    <property type="match status" value="1"/>
</dbReference>
<evidence type="ECO:0000256" key="2">
    <source>
        <dbReference type="SAM" id="Phobius"/>
    </source>
</evidence>
<keyword evidence="2" id="KW-1133">Transmembrane helix</keyword>
<dbReference type="PANTHER" id="PTHR38787:SF3">
    <property type="entry name" value="REGULATORY P DOMAIN-CONTAINING PROTEIN"/>
    <property type="match status" value="1"/>
</dbReference>
<dbReference type="InterPro" id="IPR013211">
    <property type="entry name" value="LVIVD"/>
</dbReference>
<keyword evidence="2" id="KW-0472">Membrane</keyword>
<name>A0AB34KVP5_9PEZI</name>
<dbReference type="Pfam" id="PF08309">
    <property type="entry name" value="LVIVD"/>
    <property type="match status" value="1"/>
</dbReference>
<keyword evidence="4" id="KW-1185">Reference proteome</keyword>
<evidence type="ECO:0000256" key="1">
    <source>
        <dbReference type="SAM" id="MobiDB-lite"/>
    </source>
</evidence>
<gene>
    <name evidence="3" type="ORF">WHR41_03523</name>
</gene>
<keyword evidence="2" id="KW-0812">Transmembrane</keyword>